<organism evidence="1 2">
    <name type="scientific">Trichonephila clavipes</name>
    <name type="common">Golden silk orbweaver</name>
    <name type="synonym">Nephila clavipes</name>
    <dbReference type="NCBI Taxonomy" id="2585209"/>
    <lineage>
        <taxon>Eukaryota</taxon>
        <taxon>Metazoa</taxon>
        <taxon>Ecdysozoa</taxon>
        <taxon>Arthropoda</taxon>
        <taxon>Chelicerata</taxon>
        <taxon>Arachnida</taxon>
        <taxon>Araneae</taxon>
        <taxon>Araneomorphae</taxon>
        <taxon>Entelegynae</taxon>
        <taxon>Araneoidea</taxon>
        <taxon>Nephilidae</taxon>
        <taxon>Trichonephila</taxon>
    </lineage>
</organism>
<accession>A0A8X6RD45</accession>
<evidence type="ECO:0000313" key="1">
    <source>
        <dbReference type="EMBL" id="GFX92450.1"/>
    </source>
</evidence>
<proteinExistence type="predicted"/>
<name>A0A8X6RD45_TRICX</name>
<comment type="caution">
    <text evidence="1">The sequence shown here is derived from an EMBL/GenBank/DDBJ whole genome shotgun (WGS) entry which is preliminary data.</text>
</comment>
<dbReference type="EMBL" id="BMAU01021147">
    <property type="protein sequence ID" value="GFX92450.1"/>
    <property type="molecule type" value="Genomic_DNA"/>
</dbReference>
<reference evidence="1" key="1">
    <citation type="submission" date="2020-08" db="EMBL/GenBank/DDBJ databases">
        <title>Multicomponent nature underlies the extraordinary mechanical properties of spider dragline silk.</title>
        <authorList>
            <person name="Kono N."/>
            <person name="Nakamura H."/>
            <person name="Mori M."/>
            <person name="Yoshida Y."/>
            <person name="Ohtoshi R."/>
            <person name="Malay A.D."/>
            <person name="Moran D.A.P."/>
            <person name="Tomita M."/>
            <person name="Numata K."/>
            <person name="Arakawa K."/>
        </authorList>
    </citation>
    <scope>NUCLEOTIDE SEQUENCE</scope>
</reference>
<dbReference type="Proteomes" id="UP000887159">
    <property type="component" value="Unassembled WGS sequence"/>
</dbReference>
<evidence type="ECO:0000313" key="2">
    <source>
        <dbReference type="Proteomes" id="UP000887159"/>
    </source>
</evidence>
<protein>
    <submittedName>
        <fullName evidence="1">Transposable element Tcb1 transposase</fullName>
    </submittedName>
</protein>
<gene>
    <name evidence="1" type="primary">NCL1_17827</name>
    <name evidence="1" type="ORF">TNCV_1707261</name>
</gene>
<sequence length="104" mass="12110">MRQYSGSHGKGVTRLSMHCYYPSLACPIPRFVSNRSYIGLFGMANWASHEFERTRGNVTANMERNASRHHSELVCLNARSYRIVLARKRRFNRVLNPPFFCPFL</sequence>
<keyword evidence="2" id="KW-1185">Reference proteome</keyword>
<dbReference type="AlphaFoldDB" id="A0A8X6RD45"/>